<name>A0A196SL58_BLAHN</name>
<reference evidence="2 3" key="1">
    <citation type="submission" date="2016-05" db="EMBL/GenBank/DDBJ databases">
        <title>Nuclear genome of Blastocystis sp. subtype 1 NandII.</title>
        <authorList>
            <person name="Gentekaki E."/>
            <person name="Curtis B."/>
            <person name="Stairs C."/>
            <person name="Eme L."/>
            <person name="Herman E."/>
            <person name="Klimes V."/>
            <person name="Arias M.C."/>
            <person name="Elias M."/>
            <person name="Hilliou F."/>
            <person name="Klute M."/>
            <person name="Malik S.-B."/>
            <person name="Pightling A."/>
            <person name="Rachubinski R."/>
            <person name="Salas D."/>
            <person name="Schlacht A."/>
            <person name="Suga H."/>
            <person name="Archibald J."/>
            <person name="Ball S.G."/>
            <person name="Clark G."/>
            <person name="Dacks J."/>
            <person name="Van Der Giezen M."/>
            <person name="Tsaousis A."/>
            <person name="Roger A."/>
        </authorList>
    </citation>
    <scope>NUCLEOTIDE SEQUENCE [LARGE SCALE GENOMIC DNA]</scope>
    <source>
        <strain evidence="3">ATCC 50177 / NandII</strain>
    </source>
</reference>
<evidence type="ECO:0000256" key="1">
    <source>
        <dbReference type="SAM" id="MobiDB-lite"/>
    </source>
</evidence>
<organism evidence="2 3">
    <name type="scientific">Blastocystis sp. subtype 1 (strain ATCC 50177 / NandII)</name>
    <dbReference type="NCBI Taxonomy" id="478820"/>
    <lineage>
        <taxon>Eukaryota</taxon>
        <taxon>Sar</taxon>
        <taxon>Stramenopiles</taxon>
        <taxon>Bigyra</taxon>
        <taxon>Opalozoa</taxon>
        <taxon>Opalinata</taxon>
        <taxon>Blastocystidae</taxon>
        <taxon>Blastocystis</taxon>
    </lineage>
</organism>
<protein>
    <submittedName>
        <fullName evidence="2">Uncharacterized protein</fullName>
    </submittedName>
</protein>
<proteinExistence type="predicted"/>
<comment type="caution">
    <text evidence="2">The sequence shown here is derived from an EMBL/GenBank/DDBJ whole genome shotgun (WGS) entry which is preliminary data.</text>
</comment>
<evidence type="ECO:0000313" key="2">
    <source>
        <dbReference type="EMBL" id="OAO17800.1"/>
    </source>
</evidence>
<dbReference type="AlphaFoldDB" id="A0A196SL58"/>
<sequence>MYGNTYTTSGYTTNGNANPNRAGMMQQRYIQQTQPGGYPMTAQQRIYRTQPGATNPQMMSQQFKLNAYQMQYMQQQKADPMGFQTKKPNVTSGSFNAQPQEMHVLQMAQQMQAMQANRGVNMMQQPVYPYNRTAQQPSMKPSYMQPQMAQMQRVTPPPPRKEEPEKREPRILPPNEAPFLTNRQIFDEMTGSVIYRPARFVEVASAMKESKKCVEMQRSLLEVASVVPN</sequence>
<feature type="region of interest" description="Disordered" evidence="1">
    <location>
        <begin position="149"/>
        <end position="176"/>
    </location>
</feature>
<feature type="compositionally biased region" description="Basic and acidic residues" evidence="1">
    <location>
        <begin position="159"/>
        <end position="170"/>
    </location>
</feature>
<evidence type="ECO:0000313" key="3">
    <source>
        <dbReference type="Proteomes" id="UP000078348"/>
    </source>
</evidence>
<gene>
    <name evidence="2" type="ORF">AV274_0477</name>
</gene>
<dbReference type="Proteomes" id="UP000078348">
    <property type="component" value="Unassembled WGS sequence"/>
</dbReference>
<accession>A0A196SL58</accession>
<keyword evidence="3" id="KW-1185">Reference proteome</keyword>
<dbReference type="EMBL" id="LXWW01000017">
    <property type="protein sequence ID" value="OAO17800.1"/>
    <property type="molecule type" value="Genomic_DNA"/>
</dbReference>